<organism evidence="1 2">
    <name type="scientific">Flavobacterium rhizophilum</name>
    <dbReference type="NCBI Taxonomy" id="3163296"/>
    <lineage>
        <taxon>Bacteria</taxon>
        <taxon>Pseudomonadati</taxon>
        <taxon>Bacteroidota</taxon>
        <taxon>Flavobacteriia</taxon>
        <taxon>Flavobacteriales</taxon>
        <taxon>Flavobacteriaceae</taxon>
        <taxon>Flavobacterium</taxon>
    </lineage>
</organism>
<comment type="caution">
    <text evidence="1">The sequence shown here is derived from an EMBL/GenBank/DDBJ whole genome shotgun (WGS) entry which is preliminary data.</text>
</comment>
<evidence type="ECO:0000313" key="2">
    <source>
        <dbReference type="Proteomes" id="UP001629059"/>
    </source>
</evidence>
<dbReference type="PROSITE" id="PS51257">
    <property type="entry name" value="PROKAR_LIPOPROTEIN"/>
    <property type="match status" value="1"/>
</dbReference>
<proteinExistence type="predicted"/>
<accession>A0ABW8YCC3</accession>
<dbReference type="Proteomes" id="UP001629059">
    <property type="component" value="Unassembled WGS sequence"/>
</dbReference>
<dbReference type="EMBL" id="JBELQB010000003">
    <property type="protein sequence ID" value="MFL9836990.1"/>
    <property type="molecule type" value="Genomic_DNA"/>
</dbReference>
<evidence type="ECO:0000313" key="1">
    <source>
        <dbReference type="EMBL" id="MFL9836990.1"/>
    </source>
</evidence>
<evidence type="ECO:0008006" key="3">
    <source>
        <dbReference type="Google" id="ProtNLM"/>
    </source>
</evidence>
<dbReference type="RefSeq" id="WP_408074013.1">
    <property type="nucleotide sequence ID" value="NZ_JBELQB010000003.1"/>
</dbReference>
<reference evidence="1 2" key="1">
    <citation type="submission" date="2024-06" db="EMBL/GenBank/DDBJ databases">
        <authorList>
            <person name="Kaempfer P."/>
            <person name="Viver T."/>
        </authorList>
    </citation>
    <scope>NUCLEOTIDE SEQUENCE [LARGE SCALE GENOMIC DNA]</scope>
    <source>
        <strain evidence="1 2">ST-75</strain>
    </source>
</reference>
<name>A0ABW8YCC3_9FLAO</name>
<sequence length="150" mass="16829">MKQLNTTFILLCVFVISCSSSDNNTTVIQNTQLVAKGYFMPQDGEFNPNNQYLAITSQSQWDNLIDTLQDADPNVLEGFTETDIDFNAFEVIAVIQKKNSSTTVDITNVAETHNNIIVTVKNLSQSAIQDVAYPYHFIKIEKSNKPVVFE</sequence>
<protein>
    <recommendedName>
        <fullName evidence="3">Protease complex subunit PrcB family protein</fullName>
    </recommendedName>
</protein>
<gene>
    <name evidence="1" type="ORF">ABS768_05730</name>
</gene>
<keyword evidence="2" id="KW-1185">Reference proteome</keyword>